<comment type="subunit">
    <text evidence="12">NDH-1 is composed of 14 different subunits. Subunits NuoA, H, J, K, L, M, N constitute the membrane sector of the complex.</text>
</comment>
<dbReference type="STRING" id="381751.SAMN05444391_1527"/>
<evidence type="ECO:0000313" key="15">
    <source>
        <dbReference type="Proteomes" id="UP000189810"/>
    </source>
</evidence>
<feature type="binding site" evidence="12">
    <location>
        <position position="127"/>
    </location>
    <ligand>
        <name>[4Fe-4S] cluster</name>
        <dbReference type="ChEBI" id="CHEBI:49883"/>
        <label>2</label>
    </ligand>
</feature>
<evidence type="ECO:0000256" key="3">
    <source>
        <dbReference type="ARBA" id="ARBA00022719"/>
    </source>
</evidence>
<keyword evidence="3 12" id="KW-0874">Quinone</keyword>
<feature type="binding site" evidence="12">
    <location>
        <position position="133"/>
    </location>
    <ligand>
        <name>[4Fe-4S] cluster</name>
        <dbReference type="ChEBI" id="CHEBI:49883"/>
        <label>2</label>
    </ligand>
</feature>
<feature type="domain" description="4Fe-4S ferredoxin-type" evidence="13">
    <location>
        <begin position="116"/>
        <end position="147"/>
    </location>
</feature>
<evidence type="ECO:0000256" key="1">
    <source>
        <dbReference type="ARBA" id="ARBA00022475"/>
    </source>
</evidence>
<gene>
    <name evidence="12" type="primary">nuoI</name>
    <name evidence="14" type="ORF">SAMN05444391_1527</name>
</gene>
<dbReference type="GO" id="GO:0005886">
    <property type="term" value="C:plasma membrane"/>
    <property type="evidence" value="ECO:0007669"/>
    <property type="project" value="UniProtKB-SubCell"/>
</dbReference>
<keyword evidence="10 12" id="KW-0830">Ubiquinone</keyword>
<dbReference type="GO" id="GO:0050136">
    <property type="term" value="F:NADH dehydrogenase (quinone) (non-electrogenic) activity"/>
    <property type="evidence" value="ECO:0007669"/>
    <property type="project" value="UniProtKB-UniRule"/>
</dbReference>
<dbReference type="PROSITE" id="PS00198">
    <property type="entry name" value="4FE4S_FER_1"/>
    <property type="match status" value="1"/>
</dbReference>
<dbReference type="SUPFAM" id="SSF46548">
    <property type="entry name" value="alpha-helical ferredoxin"/>
    <property type="match status" value="1"/>
</dbReference>
<evidence type="ECO:0000256" key="5">
    <source>
        <dbReference type="ARBA" id="ARBA00022737"/>
    </source>
</evidence>
<keyword evidence="1 12" id="KW-1003">Cell membrane</keyword>
<comment type="similarity">
    <text evidence="12">Belongs to the complex I 23 kDa subunit family.</text>
</comment>
<name>A0A1M6TN70_9AQUI</name>
<keyword evidence="9 12" id="KW-0520">NAD</keyword>
<dbReference type="PANTHER" id="PTHR10849:SF24">
    <property type="entry name" value="NADH-QUINONE OXIDOREDUCTASE SUBUNIT I 2"/>
    <property type="match status" value="1"/>
</dbReference>
<protein>
    <recommendedName>
        <fullName evidence="12">NADH-quinone oxidoreductase subunit I</fullName>
        <ecNumber evidence="12">7.1.1.-</ecNumber>
    </recommendedName>
    <alternativeName>
        <fullName evidence="12">NADH dehydrogenase I subunit I</fullName>
    </alternativeName>
    <alternativeName>
        <fullName evidence="12">NDH-1 subunit I</fullName>
    </alternativeName>
</protein>
<organism evidence="14 15">
    <name type="scientific">Thermocrinis minervae</name>
    <dbReference type="NCBI Taxonomy" id="381751"/>
    <lineage>
        <taxon>Bacteria</taxon>
        <taxon>Pseudomonadati</taxon>
        <taxon>Aquificota</taxon>
        <taxon>Aquificia</taxon>
        <taxon>Aquificales</taxon>
        <taxon>Aquificaceae</taxon>
        <taxon>Thermocrinis</taxon>
    </lineage>
</organism>
<evidence type="ECO:0000256" key="4">
    <source>
        <dbReference type="ARBA" id="ARBA00022723"/>
    </source>
</evidence>
<keyword evidence="8 12" id="KW-0411">Iron-sulfur</keyword>
<evidence type="ECO:0000256" key="7">
    <source>
        <dbReference type="ARBA" id="ARBA00023004"/>
    </source>
</evidence>
<dbReference type="GO" id="GO:0048038">
    <property type="term" value="F:quinone binding"/>
    <property type="evidence" value="ECO:0007669"/>
    <property type="project" value="UniProtKB-KW"/>
</dbReference>
<proteinExistence type="inferred from homology"/>
<keyword evidence="15" id="KW-1185">Reference proteome</keyword>
<dbReference type="Pfam" id="PF12838">
    <property type="entry name" value="Fer4_7"/>
    <property type="match status" value="1"/>
</dbReference>
<dbReference type="GO" id="GO:0005506">
    <property type="term" value="F:iron ion binding"/>
    <property type="evidence" value="ECO:0007669"/>
    <property type="project" value="UniProtKB-UniRule"/>
</dbReference>
<dbReference type="InterPro" id="IPR017900">
    <property type="entry name" value="4Fe4S_Fe_S_CS"/>
</dbReference>
<keyword evidence="2 12" id="KW-0004">4Fe-4S</keyword>
<dbReference type="RefSeq" id="WP_079654601.1">
    <property type="nucleotide sequence ID" value="NZ_LT670846.1"/>
</dbReference>
<evidence type="ECO:0000256" key="6">
    <source>
        <dbReference type="ARBA" id="ARBA00022967"/>
    </source>
</evidence>
<reference evidence="14 15" key="1">
    <citation type="submission" date="2016-11" db="EMBL/GenBank/DDBJ databases">
        <authorList>
            <person name="Jaros S."/>
            <person name="Januszkiewicz K."/>
            <person name="Wedrychowicz H."/>
        </authorList>
    </citation>
    <scope>NUCLEOTIDE SEQUENCE [LARGE SCALE GENOMIC DNA]</scope>
    <source>
        <strain evidence="14 15">DSM 19557</strain>
    </source>
</reference>
<evidence type="ECO:0000256" key="12">
    <source>
        <dbReference type="HAMAP-Rule" id="MF_01351"/>
    </source>
</evidence>
<comment type="catalytic activity">
    <reaction evidence="12">
        <text>a quinone + NADH + 5 H(+)(in) = a quinol + NAD(+) + 4 H(+)(out)</text>
        <dbReference type="Rhea" id="RHEA:57888"/>
        <dbReference type="ChEBI" id="CHEBI:15378"/>
        <dbReference type="ChEBI" id="CHEBI:24646"/>
        <dbReference type="ChEBI" id="CHEBI:57540"/>
        <dbReference type="ChEBI" id="CHEBI:57945"/>
        <dbReference type="ChEBI" id="CHEBI:132124"/>
    </reaction>
</comment>
<dbReference type="EMBL" id="LT670846">
    <property type="protein sequence ID" value="SHK58228.1"/>
    <property type="molecule type" value="Genomic_DNA"/>
</dbReference>
<dbReference type="GO" id="GO:0051539">
    <property type="term" value="F:4 iron, 4 sulfur cluster binding"/>
    <property type="evidence" value="ECO:0007669"/>
    <property type="project" value="UniProtKB-KW"/>
</dbReference>
<comment type="subcellular location">
    <subcellularLocation>
        <location evidence="12">Cell membrane</location>
        <topology evidence="12">Peripheral membrane protein</topology>
    </subcellularLocation>
</comment>
<dbReference type="InterPro" id="IPR017896">
    <property type="entry name" value="4Fe4S_Fe-S-bd"/>
</dbReference>
<evidence type="ECO:0000256" key="10">
    <source>
        <dbReference type="ARBA" id="ARBA00023075"/>
    </source>
</evidence>
<keyword evidence="5" id="KW-0677">Repeat</keyword>
<feature type="binding site" evidence="12">
    <location>
        <position position="93"/>
    </location>
    <ligand>
        <name>[4Fe-4S] cluster</name>
        <dbReference type="ChEBI" id="CHEBI:49883"/>
        <label>1</label>
    </ligand>
</feature>
<dbReference type="HAMAP" id="MF_01351">
    <property type="entry name" value="NDH1_NuoI"/>
    <property type="match status" value="1"/>
</dbReference>
<dbReference type="AlphaFoldDB" id="A0A1M6TN70"/>
<comment type="cofactor">
    <cofactor evidence="12">
        <name>[4Fe-4S] cluster</name>
        <dbReference type="ChEBI" id="CHEBI:49883"/>
    </cofactor>
    <text evidence="12">Binds 2 [4Fe-4S] clusters per subunit.</text>
</comment>
<dbReference type="InterPro" id="IPR010226">
    <property type="entry name" value="NADH_quinone_OxRdtase_chainI"/>
</dbReference>
<feature type="binding site" evidence="12">
    <location>
        <position position="137"/>
    </location>
    <ligand>
        <name>[4Fe-4S] cluster</name>
        <dbReference type="ChEBI" id="CHEBI:49883"/>
        <label>1</label>
    </ligand>
</feature>
<comment type="function">
    <text evidence="12">NDH-1 shuttles electrons from NADH, via FMN and iron-sulfur (Fe-S) centers, to quinones in the respiratory chain. The immediate electron acceptor for the enzyme in this species is believed to be ubiquinone. Couples the redox reaction to proton translocation (for every two electrons transferred, four hydrogen ions are translocated across the cytoplasmic membrane), and thus conserves the redox energy in a proton gradient.</text>
</comment>
<evidence type="ECO:0000256" key="9">
    <source>
        <dbReference type="ARBA" id="ARBA00023027"/>
    </source>
</evidence>
<dbReference type="Proteomes" id="UP000189810">
    <property type="component" value="Chromosome I"/>
</dbReference>
<dbReference type="OrthoDB" id="9798098at2"/>
<feature type="binding site" evidence="12">
    <location>
        <position position="90"/>
    </location>
    <ligand>
        <name>[4Fe-4S] cluster</name>
        <dbReference type="ChEBI" id="CHEBI:49883"/>
        <label>1</label>
    </ligand>
</feature>
<keyword evidence="4 12" id="KW-0479">Metal-binding</keyword>
<dbReference type="PROSITE" id="PS51379">
    <property type="entry name" value="4FE4S_FER_2"/>
    <property type="match status" value="2"/>
</dbReference>
<feature type="binding site" evidence="12">
    <location>
        <position position="130"/>
    </location>
    <ligand>
        <name>[4Fe-4S] cluster</name>
        <dbReference type="ChEBI" id="CHEBI:49883"/>
        <label>2</label>
    </ligand>
</feature>
<evidence type="ECO:0000313" key="14">
    <source>
        <dbReference type="EMBL" id="SHK58228.1"/>
    </source>
</evidence>
<accession>A0A1M6TN70</accession>
<dbReference type="EC" id="7.1.1.-" evidence="12"/>
<dbReference type="PANTHER" id="PTHR10849">
    <property type="entry name" value="NADH DEHYDROGENASE UBIQUINONE IRON-SULFUR PROTEIN 8, MITOCHONDRIAL"/>
    <property type="match status" value="1"/>
</dbReference>
<keyword evidence="6 12" id="KW-1278">Translocase</keyword>
<feature type="domain" description="4Fe-4S ferredoxin-type" evidence="13">
    <location>
        <begin position="78"/>
        <end position="108"/>
    </location>
</feature>
<feature type="binding site" evidence="12">
    <location>
        <position position="87"/>
    </location>
    <ligand>
        <name>[4Fe-4S] cluster</name>
        <dbReference type="ChEBI" id="CHEBI:49883"/>
        <label>1</label>
    </ligand>
</feature>
<keyword evidence="7 12" id="KW-0408">Iron</keyword>
<feature type="binding site" evidence="12">
    <location>
        <position position="97"/>
    </location>
    <ligand>
        <name>[4Fe-4S] cluster</name>
        <dbReference type="ChEBI" id="CHEBI:49883"/>
        <label>2</label>
    </ligand>
</feature>
<sequence>MAIKKVNRKDFLSLLETVFFVDFIKGLSVTLRNLLRSPITTNYPVEKLTPPKRYRGAHGHFVWDGTEPPSLQAIEKFMSYEKGKSRCVACYMCQTACPMPSLFRIEAVQMPDGRKKVVRFDMNLLNCLFCGLCVDACPVGCLTMTDLYELACYSRRDAVLHKDDLDRNAIDWKKRRGDEPDRIWIDDKHREKLWGKIEWSG</sequence>
<keyword evidence="11 12" id="KW-0472">Membrane</keyword>
<evidence type="ECO:0000256" key="8">
    <source>
        <dbReference type="ARBA" id="ARBA00023014"/>
    </source>
</evidence>
<evidence type="ECO:0000259" key="13">
    <source>
        <dbReference type="PROSITE" id="PS51379"/>
    </source>
</evidence>
<evidence type="ECO:0000256" key="2">
    <source>
        <dbReference type="ARBA" id="ARBA00022485"/>
    </source>
</evidence>
<dbReference type="Gene3D" id="3.30.70.3270">
    <property type="match status" value="1"/>
</dbReference>
<evidence type="ECO:0000256" key="11">
    <source>
        <dbReference type="ARBA" id="ARBA00023136"/>
    </source>
</evidence>